<evidence type="ECO:0000256" key="10">
    <source>
        <dbReference type="ARBA" id="ARBA00023077"/>
    </source>
</evidence>
<evidence type="ECO:0000256" key="4">
    <source>
        <dbReference type="ARBA" id="ARBA00022452"/>
    </source>
</evidence>
<keyword evidence="3 13" id="KW-0813">Transport</keyword>
<evidence type="ECO:0000256" key="11">
    <source>
        <dbReference type="ARBA" id="ARBA00023136"/>
    </source>
</evidence>
<evidence type="ECO:0000256" key="5">
    <source>
        <dbReference type="ARBA" id="ARBA00022496"/>
    </source>
</evidence>
<dbReference type="Proteomes" id="UP000218418">
    <property type="component" value="Chromosome"/>
</dbReference>
<keyword evidence="8" id="KW-0408">Iron</keyword>
<dbReference type="OrthoDB" id="503423at2"/>
<feature type="region of interest" description="Disordered" evidence="15">
    <location>
        <begin position="163"/>
        <end position="197"/>
    </location>
</feature>
<accession>A0A1Z4LY36</accession>
<gene>
    <name evidence="19" type="ORF">NIES267_56530</name>
</gene>
<dbReference type="InterPro" id="IPR021731">
    <property type="entry name" value="AMIN_dom"/>
</dbReference>
<evidence type="ECO:0000256" key="9">
    <source>
        <dbReference type="ARBA" id="ARBA00023065"/>
    </source>
</evidence>
<keyword evidence="12 13" id="KW-0998">Cell outer membrane</keyword>
<feature type="domain" description="TonB-dependent receptor-like beta-barrel" evidence="16">
    <location>
        <begin position="401"/>
        <end position="843"/>
    </location>
</feature>
<dbReference type="InterPro" id="IPR039426">
    <property type="entry name" value="TonB-dep_rcpt-like"/>
</dbReference>
<dbReference type="SUPFAM" id="SSF56935">
    <property type="entry name" value="Porins"/>
    <property type="match status" value="1"/>
</dbReference>
<keyword evidence="9" id="KW-0406">Ion transport</keyword>
<dbReference type="AlphaFoldDB" id="A0A1Z4LY36"/>
<evidence type="ECO:0000256" key="1">
    <source>
        <dbReference type="ARBA" id="ARBA00004571"/>
    </source>
</evidence>
<evidence type="ECO:0000313" key="19">
    <source>
        <dbReference type="EMBL" id="BAY86147.1"/>
    </source>
</evidence>
<dbReference type="InterPro" id="IPR036942">
    <property type="entry name" value="Beta-barrel_TonB_sf"/>
</dbReference>
<evidence type="ECO:0000256" key="14">
    <source>
        <dbReference type="RuleBase" id="RU003357"/>
    </source>
</evidence>
<dbReference type="FunFam" id="2.40.170.20:FF:000005">
    <property type="entry name" value="TonB-dependent siderophore receptor"/>
    <property type="match status" value="1"/>
</dbReference>
<comment type="subcellular location">
    <subcellularLocation>
        <location evidence="1 13">Cell outer membrane</location>
        <topology evidence="1 13">Multi-pass membrane protein</topology>
    </subcellularLocation>
</comment>
<keyword evidence="4 13" id="KW-1134">Transmembrane beta strand</keyword>
<dbReference type="PANTHER" id="PTHR32552">
    <property type="entry name" value="FERRICHROME IRON RECEPTOR-RELATED"/>
    <property type="match status" value="1"/>
</dbReference>
<keyword evidence="6 13" id="KW-0812">Transmembrane</keyword>
<name>A0A1Z4LY36_9CYAN</name>
<dbReference type="GO" id="GO:0009279">
    <property type="term" value="C:cell outer membrane"/>
    <property type="evidence" value="ECO:0007669"/>
    <property type="project" value="UniProtKB-SubCell"/>
</dbReference>
<dbReference type="PANTHER" id="PTHR32552:SF68">
    <property type="entry name" value="FERRICHROME OUTER MEMBRANE TRANSPORTER_PHAGE RECEPTOR"/>
    <property type="match status" value="1"/>
</dbReference>
<feature type="domain" description="AMIN" evidence="18">
    <location>
        <begin position="62"/>
        <end position="158"/>
    </location>
</feature>
<dbReference type="Gene3D" id="2.170.130.10">
    <property type="entry name" value="TonB-dependent receptor, plug domain"/>
    <property type="match status" value="1"/>
</dbReference>
<dbReference type="NCBIfam" id="TIGR01783">
    <property type="entry name" value="TonB-siderophor"/>
    <property type="match status" value="1"/>
</dbReference>
<evidence type="ECO:0000256" key="2">
    <source>
        <dbReference type="ARBA" id="ARBA00009810"/>
    </source>
</evidence>
<dbReference type="GO" id="GO:0015891">
    <property type="term" value="P:siderophore transport"/>
    <property type="evidence" value="ECO:0007669"/>
    <property type="project" value="InterPro"/>
</dbReference>
<evidence type="ECO:0000256" key="12">
    <source>
        <dbReference type="ARBA" id="ARBA00023237"/>
    </source>
</evidence>
<reference evidence="19 20" key="1">
    <citation type="submission" date="2017-06" db="EMBL/GenBank/DDBJ databases">
        <title>Genome sequencing of cyanobaciteial culture collection at National Institute for Environmental Studies (NIES).</title>
        <authorList>
            <person name="Hirose Y."/>
            <person name="Shimura Y."/>
            <person name="Fujisawa T."/>
            <person name="Nakamura Y."/>
            <person name="Kawachi M."/>
        </authorList>
    </citation>
    <scope>NUCLEOTIDE SEQUENCE [LARGE SCALE GENOMIC DNA]</scope>
    <source>
        <strain evidence="19 20">NIES-267</strain>
    </source>
</reference>
<dbReference type="EMBL" id="AP018227">
    <property type="protein sequence ID" value="BAY86147.1"/>
    <property type="molecule type" value="Genomic_DNA"/>
</dbReference>
<evidence type="ECO:0000256" key="3">
    <source>
        <dbReference type="ARBA" id="ARBA00022448"/>
    </source>
</evidence>
<feature type="compositionally biased region" description="Low complexity" evidence="15">
    <location>
        <begin position="175"/>
        <end position="191"/>
    </location>
</feature>
<dbReference type="PROSITE" id="PS52016">
    <property type="entry name" value="TONB_DEPENDENT_REC_3"/>
    <property type="match status" value="1"/>
</dbReference>
<keyword evidence="10 14" id="KW-0798">TonB box</keyword>
<protein>
    <submittedName>
        <fullName evidence="19">TonB-dependent siderophore receptor</fullName>
    </submittedName>
</protein>
<keyword evidence="7" id="KW-0732">Signal</keyword>
<dbReference type="InterPro" id="IPR037066">
    <property type="entry name" value="Plug_dom_sf"/>
</dbReference>
<evidence type="ECO:0000313" key="20">
    <source>
        <dbReference type="Proteomes" id="UP000218418"/>
    </source>
</evidence>
<dbReference type="InterPro" id="IPR012910">
    <property type="entry name" value="Plug_dom"/>
</dbReference>
<evidence type="ECO:0000256" key="7">
    <source>
        <dbReference type="ARBA" id="ARBA00022729"/>
    </source>
</evidence>
<keyword evidence="19" id="KW-0675">Receptor</keyword>
<dbReference type="Pfam" id="PF11741">
    <property type="entry name" value="AMIN"/>
    <property type="match status" value="1"/>
</dbReference>
<dbReference type="Pfam" id="PF07715">
    <property type="entry name" value="Plug"/>
    <property type="match status" value="1"/>
</dbReference>
<dbReference type="Pfam" id="PF00593">
    <property type="entry name" value="TonB_dep_Rec_b-barrel"/>
    <property type="match status" value="1"/>
</dbReference>
<organism evidence="19 20">
    <name type="scientific">Calothrix parasitica NIES-267</name>
    <dbReference type="NCBI Taxonomy" id="1973488"/>
    <lineage>
        <taxon>Bacteria</taxon>
        <taxon>Bacillati</taxon>
        <taxon>Cyanobacteriota</taxon>
        <taxon>Cyanophyceae</taxon>
        <taxon>Nostocales</taxon>
        <taxon>Calotrichaceae</taxon>
        <taxon>Calothrix</taxon>
    </lineage>
</organism>
<dbReference type="InterPro" id="IPR000531">
    <property type="entry name" value="Beta-barrel_TonB"/>
</dbReference>
<evidence type="ECO:0000256" key="13">
    <source>
        <dbReference type="PROSITE-ProRule" id="PRU01360"/>
    </source>
</evidence>
<dbReference type="FunFam" id="2.170.130.10:FF:000001">
    <property type="entry name" value="Catecholate siderophore TonB-dependent receptor"/>
    <property type="match status" value="1"/>
</dbReference>
<dbReference type="GO" id="GO:0038023">
    <property type="term" value="F:signaling receptor activity"/>
    <property type="evidence" value="ECO:0007669"/>
    <property type="project" value="InterPro"/>
</dbReference>
<dbReference type="CDD" id="cd01347">
    <property type="entry name" value="ligand_gated_channel"/>
    <property type="match status" value="1"/>
</dbReference>
<evidence type="ECO:0000259" key="18">
    <source>
        <dbReference type="Pfam" id="PF11741"/>
    </source>
</evidence>
<feature type="domain" description="TonB-dependent receptor plug" evidence="17">
    <location>
        <begin position="227"/>
        <end position="327"/>
    </location>
</feature>
<dbReference type="GO" id="GO:0015344">
    <property type="term" value="F:siderophore uptake transmembrane transporter activity"/>
    <property type="evidence" value="ECO:0007669"/>
    <property type="project" value="TreeGrafter"/>
</dbReference>
<evidence type="ECO:0000256" key="8">
    <source>
        <dbReference type="ARBA" id="ARBA00023004"/>
    </source>
</evidence>
<proteinExistence type="inferred from homology"/>
<evidence type="ECO:0000256" key="15">
    <source>
        <dbReference type="SAM" id="MobiDB-lite"/>
    </source>
</evidence>
<sequence>MKSFTLLNYLIFVSIISLFGFQSSKVLGKENSHQGDKTIISQTAVDLLAQNNNISIVKITGVKINSTDKGIEVILETANARILQPVGKSQGNSLIADIPNAVLTLSDGKDFNIENPVEGIVSVSLTQVDENNIRLTVMGKSGVPKVELFDSKQALIFSLTPTLSAAQQPTEKPETTSSESTQQTTDETQSKPSTTAEDAAIELIVTGERDSYTVPNATTGTRTDTPLRDIPQSIQVIPRKIIEEQQVIELNDALRNISGVVSGSNDQRGQRFFIRGFDSASTLRDGFRLTAGDTGNTGFPELSNVERVEVLKGPAALLYGFLEPGGVINLVSKKPLSEPYYDVGFRVGNRGLIEPSIDISGPLTNDKRVLYRLNALYRTEDYFRDFDVPIERLFIAPTVDWKISDRTDLSLNLEYTDDKRPADFGGIPVIGDRVADIPFDRITGEPDDDARNESLRVGYKLEHRFSDEWKLRNNFSFYDFNPEFVANTGPVSPRFFDETTGDLNRIYIQNAQPTQSIELQTNVVGKFSTGSLKHTLLAGFDLNRQTIDTFRRLDFSPQPVFNIFNPVYGLVSRPDNFNDPLPKTNEFQTDSLGVYLQDQIKLGDKFNILAGIRYDTFRQENENLESGSNSIQNKDGLSPRIGFVYQPTKELSLYTSYSTSFAPNSGETRDGNILEPERSEQFEIGTRAELLNGGLVANLAVFDIRKRNVSNPDPTALPGENFVVAVGEQRSRGIELDLIGRISPAWNVVANYAYTDADITKDNSSIQGNRLFGVPEHNFNLWTNYQIQTGSLKGLGFSLGFNFIDDRFGDNENSFVLENYFLTNAAISYKRDNWEAALNFRNLFDVQYIDSSEGSRFIENRPGAGFTVIGSLSVKF</sequence>
<dbReference type="Gene3D" id="2.40.170.20">
    <property type="entry name" value="TonB-dependent receptor, beta-barrel domain"/>
    <property type="match status" value="1"/>
</dbReference>
<dbReference type="InterPro" id="IPR010105">
    <property type="entry name" value="TonB_sidphr_rcpt"/>
</dbReference>
<keyword evidence="20" id="KW-1185">Reference proteome</keyword>
<comment type="similarity">
    <text evidence="2 13 14">Belongs to the TonB-dependent receptor family.</text>
</comment>
<keyword evidence="11 13" id="KW-0472">Membrane</keyword>
<evidence type="ECO:0000259" key="17">
    <source>
        <dbReference type="Pfam" id="PF07715"/>
    </source>
</evidence>
<keyword evidence="5" id="KW-0410">Iron transport</keyword>
<evidence type="ECO:0000259" key="16">
    <source>
        <dbReference type="Pfam" id="PF00593"/>
    </source>
</evidence>
<evidence type="ECO:0000256" key="6">
    <source>
        <dbReference type="ARBA" id="ARBA00022692"/>
    </source>
</evidence>